<feature type="compositionally biased region" description="Polar residues" evidence="1">
    <location>
        <begin position="203"/>
        <end position="219"/>
    </location>
</feature>
<protein>
    <submittedName>
        <fullName evidence="2">Uncharacterized protein</fullName>
    </submittedName>
</protein>
<dbReference type="EMBL" id="BMMS01000023">
    <property type="protein sequence ID" value="GGO94351.1"/>
    <property type="molecule type" value="Genomic_DNA"/>
</dbReference>
<organism evidence="2 3">
    <name type="scientific">Wenjunlia tyrosinilytica</name>
    <dbReference type="NCBI Taxonomy" id="1544741"/>
    <lineage>
        <taxon>Bacteria</taxon>
        <taxon>Bacillati</taxon>
        <taxon>Actinomycetota</taxon>
        <taxon>Actinomycetes</taxon>
        <taxon>Kitasatosporales</taxon>
        <taxon>Streptomycetaceae</taxon>
        <taxon>Wenjunlia</taxon>
    </lineage>
</organism>
<feature type="region of interest" description="Disordered" evidence="1">
    <location>
        <begin position="176"/>
        <end position="357"/>
    </location>
</feature>
<reference evidence="2" key="1">
    <citation type="journal article" date="2014" name="Int. J. Syst. Evol. Microbiol.">
        <title>Complete genome sequence of Corynebacterium casei LMG S-19264T (=DSM 44701T), isolated from a smear-ripened cheese.</title>
        <authorList>
            <consortium name="US DOE Joint Genome Institute (JGI-PGF)"/>
            <person name="Walter F."/>
            <person name="Albersmeier A."/>
            <person name="Kalinowski J."/>
            <person name="Ruckert C."/>
        </authorList>
    </citation>
    <scope>NUCLEOTIDE SEQUENCE</scope>
    <source>
        <strain evidence="2">CGMCC 4.7201</strain>
    </source>
</reference>
<proteinExistence type="predicted"/>
<feature type="compositionally biased region" description="Polar residues" evidence="1">
    <location>
        <begin position="232"/>
        <end position="241"/>
    </location>
</feature>
<evidence type="ECO:0000313" key="3">
    <source>
        <dbReference type="Proteomes" id="UP000641932"/>
    </source>
</evidence>
<dbReference type="RefSeq" id="WP_189133955.1">
    <property type="nucleotide sequence ID" value="NZ_BMMS01000023.1"/>
</dbReference>
<feature type="compositionally biased region" description="Polar residues" evidence="1">
    <location>
        <begin position="324"/>
        <end position="336"/>
    </location>
</feature>
<feature type="compositionally biased region" description="Polar residues" evidence="1">
    <location>
        <begin position="346"/>
        <end position="357"/>
    </location>
</feature>
<name>A0A917ZVM5_9ACTN</name>
<feature type="compositionally biased region" description="Low complexity" evidence="1">
    <location>
        <begin position="260"/>
        <end position="275"/>
    </location>
</feature>
<dbReference type="Proteomes" id="UP000641932">
    <property type="component" value="Unassembled WGS sequence"/>
</dbReference>
<reference evidence="2" key="2">
    <citation type="submission" date="2020-09" db="EMBL/GenBank/DDBJ databases">
        <authorList>
            <person name="Sun Q."/>
            <person name="Zhou Y."/>
        </authorList>
    </citation>
    <scope>NUCLEOTIDE SEQUENCE</scope>
    <source>
        <strain evidence="2">CGMCC 4.7201</strain>
    </source>
</reference>
<comment type="caution">
    <text evidence="2">The sequence shown here is derived from an EMBL/GenBank/DDBJ whole genome shotgun (WGS) entry which is preliminary data.</text>
</comment>
<evidence type="ECO:0000256" key="1">
    <source>
        <dbReference type="SAM" id="MobiDB-lite"/>
    </source>
</evidence>
<keyword evidence="3" id="KW-1185">Reference proteome</keyword>
<gene>
    <name evidence="2" type="ORF">GCM10012280_48970</name>
</gene>
<dbReference type="AlphaFoldDB" id="A0A917ZVM5"/>
<feature type="region of interest" description="Disordered" evidence="1">
    <location>
        <begin position="65"/>
        <end position="120"/>
    </location>
</feature>
<sequence length="357" mass="37513">MQDNDGPSPTSDRLTQERLELARELARELAEAELASSVSPPGNAQLEILLTKLAERFRLLWDHVTGGSQSMPTGADASFADGPETDAPGPGQDAPGWGAPAPTPPTAAEPWQPSVSQTSARARLEEKIDQLPPAARMAFEDEILHLVRTNAELTAAVDRFPERVPTVAKYARNAHLRESLREAPPPAESPRQARVSVSDDVTRPTTAGAATSADWSWQQFEEAVAQLPARSQALSSGSTGINDRASGTAEGAASERHAESGTSSPTPGQSGSVSPRSLQAADPDLSTVESKDRTQPPSPTIPLAPRVIGELGHEVLQAQVARSKPTTSGTGHVSSPSLPPGRASGRLSTGSQQPRTL</sequence>
<evidence type="ECO:0000313" key="2">
    <source>
        <dbReference type="EMBL" id="GGO94351.1"/>
    </source>
</evidence>
<accession>A0A917ZVM5</accession>